<dbReference type="InterPro" id="IPR056823">
    <property type="entry name" value="TEN-like_YD-shell"/>
</dbReference>
<sequence>MERDDLHREVLRTQGTLTSCFGYDAMGRKAWQFASTLSAEKLSQIHNPGVQPELLVEHAYNPIHRRHQYDPAGELIRTLDKLRGEIKYEYEANGQLHSRDTGKLVDSEEFRYDAAANRLNFNTSQFDHVKDNRIKQWRDQEYTYDAWGNLIEKRSGMSRLQTFSYDCENRLVKAETLVGGKLESTGVYRYDSLGRRVAKVSEVNGVTEQKHFLWQGLRLLREETPGQSSLYVYEPGSYAPLARVDQEEGGEQTLYYFHTDQIGTPLEMTDREGQIVWQATYKAWGAVERLDVNAVEQNLRFQGQYFDDETGLHYNTFRYYDPEVGRFITQDPIGLFGGDNLYRYVLNPNAWIDALGLACEKWDVNSHQGNKNAVKGKNLGLDSHHVGQKNLMKDLVEGYDPATAPAMLVPRVGHTVSKEGVGIVSRSGLNAKTGLPFTSARDVVARDIKELRRVYPDVPNTKLQELISLNKFMYPEMR</sequence>
<evidence type="ECO:0000256" key="1">
    <source>
        <dbReference type="ARBA" id="ARBA00022737"/>
    </source>
</evidence>
<dbReference type="Proteomes" id="UP000772591">
    <property type="component" value="Unassembled WGS sequence"/>
</dbReference>
<dbReference type="Pfam" id="PF25023">
    <property type="entry name" value="TEN_YD-shell"/>
    <property type="match status" value="1"/>
</dbReference>
<proteinExistence type="predicted"/>
<organism evidence="3 4">
    <name type="scientific">Pseudomonas gregormendelii</name>
    <dbReference type="NCBI Taxonomy" id="1628277"/>
    <lineage>
        <taxon>Bacteria</taxon>
        <taxon>Pseudomonadati</taxon>
        <taxon>Pseudomonadota</taxon>
        <taxon>Gammaproteobacteria</taxon>
        <taxon>Pseudomonadales</taxon>
        <taxon>Pseudomonadaceae</taxon>
        <taxon>Pseudomonas</taxon>
    </lineage>
</organism>
<feature type="domain" description="Teneurin-like YD-shell" evidence="2">
    <location>
        <begin position="77"/>
        <end position="331"/>
    </location>
</feature>
<keyword evidence="4" id="KW-1185">Reference proteome</keyword>
<dbReference type="NCBIfam" id="TIGR01643">
    <property type="entry name" value="YD_repeat_2x"/>
    <property type="match status" value="1"/>
</dbReference>
<dbReference type="InterPro" id="IPR006530">
    <property type="entry name" value="YD"/>
</dbReference>
<dbReference type="NCBIfam" id="TIGR03696">
    <property type="entry name" value="Rhs_assc_core"/>
    <property type="match status" value="1"/>
</dbReference>
<evidence type="ECO:0000313" key="4">
    <source>
        <dbReference type="Proteomes" id="UP000772591"/>
    </source>
</evidence>
<dbReference type="RefSeq" id="WP_205893786.1">
    <property type="nucleotide sequence ID" value="NZ_JADEVO010000039.1"/>
</dbReference>
<dbReference type="EMBL" id="JADEVO010000039">
    <property type="protein sequence ID" value="MBN3967986.1"/>
    <property type="molecule type" value="Genomic_DNA"/>
</dbReference>
<dbReference type="PANTHER" id="PTHR32305:SF15">
    <property type="entry name" value="PROTEIN RHSA-RELATED"/>
    <property type="match status" value="1"/>
</dbReference>
<gene>
    <name evidence="3" type="ORF">IMW75_22245</name>
</gene>
<dbReference type="InterPro" id="IPR022385">
    <property type="entry name" value="Rhs_assc_core"/>
</dbReference>
<dbReference type="PRINTS" id="PR00394">
    <property type="entry name" value="RHSPROTEIN"/>
</dbReference>
<keyword evidence="1" id="KW-0677">Repeat</keyword>
<reference evidence="3 4" key="1">
    <citation type="journal article" date="2021" name="Int. J. Syst. Evol. Microbiol.">
        <title>Pseudomonas piscium sp. nov., Pseudomonas pisciculturae sp. nov., Pseudomonas mucoides sp. nov. and Pseudomonas neuropathica sp. nov. isolated from rainbow trout.</title>
        <authorList>
            <person name="Duman M."/>
            <person name="Mulet M."/>
            <person name="Altun S."/>
            <person name="Saticioglu I.B."/>
            <person name="Gomila M."/>
            <person name="Lalucat J."/>
            <person name="Garcia-Valdes E."/>
        </authorList>
    </citation>
    <scope>NUCLEOTIDE SEQUENCE [LARGE SCALE GENOMIC DNA]</scope>
    <source>
        <strain evidence="3 4">LMG 28632</strain>
    </source>
</reference>
<dbReference type="InterPro" id="IPR050708">
    <property type="entry name" value="T6SS_VgrG/RHS"/>
</dbReference>
<dbReference type="PANTHER" id="PTHR32305">
    <property type="match status" value="1"/>
</dbReference>
<accession>A0ABS3ALX4</accession>
<evidence type="ECO:0000259" key="2">
    <source>
        <dbReference type="Pfam" id="PF25023"/>
    </source>
</evidence>
<comment type="caution">
    <text evidence="3">The sequence shown here is derived from an EMBL/GenBank/DDBJ whole genome shotgun (WGS) entry which is preliminary data.</text>
</comment>
<protein>
    <submittedName>
        <fullName evidence="3">RHS domain-containing protein</fullName>
    </submittedName>
</protein>
<evidence type="ECO:0000313" key="3">
    <source>
        <dbReference type="EMBL" id="MBN3967986.1"/>
    </source>
</evidence>
<name>A0ABS3ALX4_9PSED</name>
<dbReference type="Gene3D" id="2.180.10.10">
    <property type="entry name" value="RHS repeat-associated core"/>
    <property type="match status" value="1"/>
</dbReference>